<evidence type="ECO:0008006" key="4">
    <source>
        <dbReference type="Google" id="ProtNLM"/>
    </source>
</evidence>
<dbReference type="InterPro" id="IPR032716">
    <property type="entry name" value="ACC_epsilon"/>
</dbReference>
<evidence type="ECO:0000313" key="2">
    <source>
        <dbReference type="EMBL" id="GAA4265405.1"/>
    </source>
</evidence>
<comment type="caution">
    <text evidence="2">The sequence shown here is derived from an EMBL/GenBank/DDBJ whole genome shotgun (WGS) entry which is preliminary data.</text>
</comment>
<dbReference type="Pfam" id="PF13822">
    <property type="entry name" value="ACC_epsilon"/>
    <property type="match status" value="1"/>
</dbReference>
<name>A0ABP8DZJ7_9MICO</name>
<accession>A0ABP8DZJ7</accession>
<dbReference type="Proteomes" id="UP001501594">
    <property type="component" value="Unassembled WGS sequence"/>
</dbReference>
<evidence type="ECO:0000256" key="1">
    <source>
        <dbReference type="SAM" id="MobiDB-lite"/>
    </source>
</evidence>
<protein>
    <recommendedName>
        <fullName evidence="4">Acyl-CoA carboxylase epsilon subunit-like protein</fullName>
    </recommendedName>
</protein>
<gene>
    <name evidence="2" type="ORF">GCM10022256_10170</name>
</gene>
<reference evidence="3" key="1">
    <citation type="journal article" date="2019" name="Int. J. Syst. Evol. Microbiol.">
        <title>The Global Catalogue of Microorganisms (GCM) 10K type strain sequencing project: providing services to taxonomists for standard genome sequencing and annotation.</title>
        <authorList>
            <consortium name="The Broad Institute Genomics Platform"/>
            <consortium name="The Broad Institute Genome Sequencing Center for Infectious Disease"/>
            <person name="Wu L."/>
            <person name="Ma J."/>
        </authorList>
    </citation>
    <scope>NUCLEOTIDE SEQUENCE [LARGE SCALE GENOMIC DNA]</scope>
    <source>
        <strain evidence="3">JCM 17442</strain>
    </source>
</reference>
<feature type="region of interest" description="Disordered" evidence="1">
    <location>
        <begin position="28"/>
        <end position="67"/>
    </location>
</feature>
<evidence type="ECO:0000313" key="3">
    <source>
        <dbReference type="Proteomes" id="UP001501594"/>
    </source>
</evidence>
<keyword evidence="3" id="KW-1185">Reference proteome</keyword>
<sequence length="67" mass="6976">MISVVSGDPSPEELAAVTAVLAALEAERAAEDAAQKEPQPVSGWELSRRGLRTPITVGPGQWGRHAG</sequence>
<proteinExistence type="predicted"/>
<organism evidence="2 3">
    <name type="scientific">Frondihabitans peucedani</name>
    <dbReference type="NCBI Taxonomy" id="598626"/>
    <lineage>
        <taxon>Bacteria</taxon>
        <taxon>Bacillati</taxon>
        <taxon>Actinomycetota</taxon>
        <taxon>Actinomycetes</taxon>
        <taxon>Micrococcales</taxon>
        <taxon>Microbacteriaceae</taxon>
        <taxon>Frondihabitans</taxon>
    </lineage>
</organism>
<dbReference type="EMBL" id="BAABAU010000001">
    <property type="protein sequence ID" value="GAA4265405.1"/>
    <property type="molecule type" value="Genomic_DNA"/>
</dbReference>